<gene>
    <name evidence="2" type="ORF">FSARC_11673</name>
</gene>
<organism evidence="2 3">
    <name type="scientific">Fusarium sarcochroum</name>
    <dbReference type="NCBI Taxonomy" id="1208366"/>
    <lineage>
        <taxon>Eukaryota</taxon>
        <taxon>Fungi</taxon>
        <taxon>Dikarya</taxon>
        <taxon>Ascomycota</taxon>
        <taxon>Pezizomycotina</taxon>
        <taxon>Sordariomycetes</taxon>
        <taxon>Hypocreomycetidae</taxon>
        <taxon>Hypocreales</taxon>
        <taxon>Nectriaceae</taxon>
        <taxon>Fusarium</taxon>
        <taxon>Fusarium lateritium species complex</taxon>
    </lineage>
</organism>
<keyword evidence="3" id="KW-1185">Reference proteome</keyword>
<evidence type="ECO:0000256" key="1">
    <source>
        <dbReference type="SAM" id="SignalP"/>
    </source>
</evidence>
<dbReference type="Proteomes" id="UP000622797">
    <property type="component" value="Unassembled WGS sequence"/>
</dbReference>
<protein>
    <recommendedName>
        <fullName evidence="4">Secreted protein</fullName>
    </recommendedName>
</protein>
<reference evidence="2" key="2">
    <citation type="submission" date="2020-05" db="EMBL/GenBank/DDBJ databases">
        <authorList>
            <person name="Kim H.-S."/>
            <person name="Proctor R.H."/>
            <person name="Brown D.W."/>
        </authorList>
    </citation>
    <scope>NUCLEOTIDE SEQUENCE</scope>
    <source>
        <strain evidence="2">NRRL 20472</strain>
    </source>
</reference>
<evidence type="ECO:0000313" key="3">
    <source>
        <dbReference type="Proteomes" id="UP000622797"/>
    </source>
</evidence>
<dbReference type="PROSITE" id="PS51257">
    <property type="entry name" value="PROKAR_LIPOPROTEIN"/>
    <property type="match status" value="1"/>
</dbReference>
<accession>A0A8H4TDU9</accession>
<feature type="signal peptide" evidence="1">
    <location>
        <begin position="1"/>
        <end position="17"/>
    </location>
</feature>
<evidence type="ECO:0000313" key="2">
    <source>
        <dbReference type="EMBL" id="KAF4956143.1"/>
    </source>
</evidence>
<dbReference type="AlphaFoldDB" id="A0A8H4TDU9"/>
<reference evidence="2" key="1">
    <citation type="journal article" date="2020" name="BMC Genomics">
        <title>Correction to: Identification and distribution of gene clusters required for synthesis of sphingolipid metabolism inhibitors in diverse species of the filamentous fungus Fusarium.</title>
        <authorList>
            <person name="Kim H.S."/>
            <person name="Lohmar J.M."/>
            <person name="Busman M."/>
            <person name="Brown D.W."/>
            <person name="Naumann T.A."/>
            <person name="Divon H.H."/>
            <person name="Lysoe E."/>
            <person name="Uhlig S."/>
            <person name="Proctor R.H."/>
        </authorList>
    </citation>
    <scope>NUCLEOTIDE SEQUENCE</scope>
    <source>
        <strain evidence="2">NRRL 20472</strain>
    </source>
</reference>
<comment type="caution">
    <text evidence="2">The sequence shown here is derived from an EMBL/GenBank/DDBJ whole genome shotgun (WGS) entry which is preliminary data.</text>
</comment>
<evidence type="ECO:0008006" key="4">
    <source>
        <dbReference type="Google" id="ProtNLM"/>
    </source>
</evidence>
<feature type="chain" id="PRO_5034333764" description="Secreted protein" evidence="1">
    <location>
        <begin position="18"/>
        <end position="173"/>
    </location>
</feature>
<sequence>MRFDLVALASFFATASAVDIYFHGNNNCGGSTTSCPSANPNWCCGGNTASNFQSVAVRGVSKGWDMQLRGYSGGNCKKLMTVSKNNGHDWICNRSNGFKYTGAGYNFVGKKRAESGSGSGTECQRPDILTLVDGTEYDLSSLNDDDYENLVAIGFNATEHAEIPEEYQSLQIK</sequence>
<dbReference type="EMBL" id="JABEXW010000759">
    <property type="protein sequence ID" value="KAF4956143.1"/>
    <property type="molecule type" value="Genomic_DNA"/>
</dbReference>
<name>A0A8H4TDU9_9HYPO</name>
<keyword evidence="1" id="KW-0732">Signal</keyword>
<dbReference type="OrthoDB" id="5383526at2759"/>
<proteinExistence type="predicted"/>